<keyword evidence="3" id="KW-1185">Reference proteome</keyword>
<organism evidence="2 3">
    <name type="scientific">Emticicia soli</name>
    <dbReference type="NCBI Taxonomy" id="2027878"/>
    <lineage>
        <taxon>Bacteria</taxon>
        <taxon>Pseudomonadati</taxon>
        <taxon>Bacteroidota</taxon>
        <taxon>Cytophagia</taxon>
        <taxon>Cytophagales</taxon>
        <taxon>Leadbetterellaceae</taxon>
        <taxon>Emticicia</taxon>
    </lineage>
</organism>
<evidence type="ECO:0000259" key="1">
    <source>
        <dbReference type="SMART" id="SM00089"/>
    </source>
</evidence>
<sequence length="248" mass="25116">TITPEQVKCYGGNDGSATVSVTGGNAPFTYVWTNNASTTATASNLTAGTYMVTVKDKNLCVVTATVTITQPTQLTASINPTNLNCFEGANGEAEVKATGGTGAYTYKWNTGATTATISNLAAGTYSVLVTDANSCTATASVTISQPTQLTASINPTNLNCFEGANGEAEVKATGGTGAYTYKWNTGATTATISNLAAGTYSVLVTDANSCTATASVTISQPTQLTASINPTNLNCFEGANGEAEVKAT</sequence>
<evidence type="ECO:0000313" key="3">
    <source>
        <dbReference type="Proteomes" id="UP001597510"/>
    </source>
</evidence>
<name>A0ABW5JEE6_9BACT</name>
<dbReference type="RefSeq" id="WP_379977961.1">
    <property type="nucleotide sequence ID" value="NZ_JBHULC010000044.1"/>
</dbReference>
<evidence type="ECO:0000313" key="2">
    <source>
        <dbReference type="EMBL" id="MFD2524168.1"/>
    </source>
</evidence>
<dbReference type="InterPro" id="IPR025667">
    <property type="entry name" value="SprB_repeat"/>
</dbReference>
<dbReference type="EMBL" id="JBHULC010000044">
    <property type="protein sequence ID" value="MFD2524168.1"/>
    <property type="molecule type" value="Genomic_DNA"/>
</dbReference>
<dbReference type="Proteomes" id="UP001597510">
    <property type="component" value="Unassembled WGS sequence"/>
</dbReference>
<dbReference type="Gene3D" id="2.60.40.740">
    <property type="match status" value="3"/>
</dbReference>
<feature type="domain" description="PKD/Chitinase" evidence="1">
    <location>
        <begin position="148"/>
        <end position="221"/>
    </location>
</feature>
<reference evidence="3" key="1">
    <citation type="journal article" date="2019" name="Int. J. Syst. Evol. Microbiol.">
        <title>The Global Catalogue of Microorganisms (GCM) 10K type strain sequencing project: providing services to taxonomists for standard genome sequencing and annotation.</title>
        <authorList>
            <consortium name="The Broad Institute Genomics Platform"/>
            <consortium name="The Broad Institute Genome Sequencing Center for Infectious Disease"/>
            <person name="Wu L."/>
            <person name="Ma J."/>
        </authorList>
    </citation>
    <scope>NUCLEOTIDE SEQUENCE [LARGE SCALE GENOMIC DNA]</scope>
    <source>
        <strain evidence="3">KCTC 52344</strain>
    </source>
</reference>
<dbReference type="InterPro" id="IPR022409">
    <property type="entry name" value="PKD/Chitinase_dom"/>
</dbReference>
<accession>A0ABW5JEE6</accession>
<dbReference type="Pfam" id="PF13573">
    <property type="entry name" value="SprB"/>
    <property type="match status" value="3"/>
</dbReference>
<feature type="domain" description="PKD/Chitinase" evidence="1">
    <location>
        <begin position="73"/>
        <end position="146"/>
    </location>
</feature>
<feature type="non-terminal residue" evidence="2">
    <location>
        <position position="248"/>
    </location>
</feature>
<proteinExistence type="predicted"/>
<protein>
    <submittedName>
        <fullName evidence="2">SprB repeat-containing protein</fullName>
    </submittedName>
</protein>
<comment type="caution">
    <text evidence="2">The sequence shown here is derived from an EMBL/GenBank/DDBJ whole genome shotgun (WGS) entry which is preliminary data.</text>
</comment>
<feature type="non-terminal residue" evidence="2">
    <location>
        <position position="1"/>
    </location>
</feature>
<gene>
    <name evidence="2" type="ORF">ACFSR2_24960</name>
</gene>
<dbReference type="SMART" id="SM00089">
    <property type="entry name" value="PKD"/>
    <property type="match status" value="2"/>
</dbReference>